<gene>
    <name evidence="1" type="ORF">KIN20_011854</name>
</gene>
<proteinExistence type="predicted"/>
<keyword evidence="2" id="KW-1185">Reference proteome</keyword>
<dbReference type="EMBL" id="JAHQIW010002236">
    <property type="protein sequence ID" value="KAJ1354805.1"/>
    <property type="molecule type" value="Genomic_DNA"/>
</dbReference>
<sequence length="80" mass="8705">PPGCGADLTAAPMEKILIVNFGHGTGLRDEFDLWNYVIRGYDNAGCTDGGVDVKALTDQKMTDYRTSNFIGSGIERVSYE</sequence>
<accession>A0AAD5QMR7</accession>
<name>A0AAD5QMR7_PARTN</name>
<evidence type="ECO:0000313" key="1">
    <source>
        <dbReference type="EMBL" id="KAJ1354805.1"/>
    </source>
</evidence>
<dbReference type="Proteomes" id="UP001196413">
    <property type="component" value="Unassembled WGS sequence"/>
</dbReference>
<protein>
    <submittedName>
        <fullName evidence="1">Uncharacterized protein</fullName>
    </submittedName>
</protein>
<comment type="caution">
    <text evidence="1">The sequence shown here is derived from an EMBL/GenBank/DDBJ whole genome shotgun (WGS) entry which is preliminary data.</text>
</comment>
<dbReference type="AlphaFoldDB" id="A0AAD5QMR7"/>
<reference evidence="1" key="1">
    <citation type="submission" date="2021-06" db="EMBL/GenBank/DDBJ databases">
        <title>Parelaphostrongylus tenuis whole genome reference sequence.</title>
        <authorList>
            <person name="Garwood T.J."/>
            <person name="Larsen P.A."/>
            <person name="Fountain-Jones N.M."/>
            <person name="Garbe J.R."/>
            <person name="Macchietto M.G."/>
            <person name="Kania S.A."/>
            <person name="Gerhold R.W."/>
            <person name="Richards J.E."/>
            <person name="Wolf T.M."/>
        </authorList>
    </citation>
    <scope>NUCLEOTIDE SEQUENCE</scope>
    <source>
        <strain evidence="1">MNPRO001-30</strain>
        <tissue evidence="1">Meninges</tissue>
    </source>
</reference>
<evidence type="ECO:0000313" key="2">
    <source>
        <dbReference type="Proteomes" id="UP001196413"/>
    </source>
</evidence>
<feature type="non-terminal residue" evidence="1">
    <location>
        <position position="80"/>
    </location>
</feature>
<organism evidence="1 2">
    <name type="scientific">Parelaphostrongylus tenuis</name>
    <name type="common">Meningeal worm</name>
    <dbReference type="NCBI Taxonomy" id="148309"/>
    <lineage>
        <taxon>Eukaryota</taxon>
        <taxon>Metazoa</taxon>
        <taxon>Ecdysozoa</taxon>
        <taxon>Nematoda</taxon>
        <taxon>Chromadorea</taxon>
        <taxon>Rhabditida</taxon>
        <taxon>Rhabditina</taxon>
        <taxon>Rhabditomorpha</taxon>
        <taxon>Strongyloidea</taxon>
        <taxon>Metastrongylidae</taxon>
        <taxon>Parelaphostrongylus</taxon>
    </lineage>
</organism>